<sequence>MMTIFRPENMTLLEFCSTLNGATELTEPETEAQLTTQSATLPNSHTDVGNNSDVAVMVAPYLLIATTIISVLIVDFIRYRRKNAYKYRRKQEKGEQHNHKYYRKIRGAARVPMDPEHLTLCAPASTAVENNYSNISAHDQGHEFADDDIGGLSAAVSAENSKTHLANKAKFAASSHEAENGMAAWQLKFGKSDPTQARFMHVSSVNKK</sequence>
<dbReference type="EMBL" id="JAWDGP010004222">
    <property type="protein sequence ID" value="KAK3766490.1"/>
    <property type="molecule type" value="Genomic_DNA"/>
</dbReference>
<name>A0AAE0ZC04_9GAST</name>
<gene>
    <name evidence="2" type="ORF">RRG08_059308</name>
</gene>
<keyword evidence="1" id="KW-0812">Transmembrane</keyword>
<evidence type="ECO:0000313" key="2">
    <source>
        <dbReference type="EMBL" id="KAK3766490.1"/>
    </source>
</evidence>
<reference evidence="2" key="1">
    <citation type="journal article" date="2023" name="G3 (Bethesda)">
        <title>A reference genome for the long-term kleptoplast-retaining sea slug Elysia crispata morphotype clarki.</title>
        <authorList>
            <person name="Eastman K.E."/>
            <person name="Pendleton A.L."/>
            <person name="Shaikh M.A."/>
            <person name="Suttiyut T."/>
            <person name="Ogas R."/>
            <person name="Tomko P."/>
            <person name="Gavelis G."/>
            <person name="Widhalm J.R."/>
            <person name="Wisecaver J.H."/>
        </authorList>
    </citation>
    <scope>NUCLEOTIDE SEQUENCE</scope>
    <source>
        <strain evidence="2">ECLA1</strain>
    </source>
</reference>
<feature type="transmembrane region" description="Helical" evidence="1">
    <location>
        <begin position="58"/>
        <end position="79"/>
    </location>
</feature>
<accession>A0AAE0ZC04</accession>
<dbReference type="AlphaFoldDB" id="A0AAE0ZC04"/>
<proteinExistence type="predicted"/>
<protein>
    <submittedName>
        <fullName evidence="2">Uncharacterized protein</fullName>
    </submittedName>
</protein>
<keyword evidence="1" id="KW-0472">Membrane</keyword>
<evidence type="ECO:0000313" key="3">
    <source>
        <dbReference type="Proteomes" id="UP001283361"/>
    </source>
</evidence>
<keyword evidence="3" id="KW-1185">Reference proteome</keyword>
<comment type="caution">
    <text evidence="2">The sequence shown here is derived from an EMBL/GenBank/DDBJ whole genome shotgun (WGS) entry which is preliminary data.</text>
</comment>
<organism evidence="2 3">
    <name type="scientific">Elysia crispata</name>
    <name type="common">lettuce slug</name>
    <dbReference type="NCBI Taxonomy" id="231223"/>
    <lineage>
        <taxon>Eukaryota</taxon>
        <taxon>Metazoa</taxon>
        <taxon>Spiralia</taxon>
        <taxon>Lophotrochozoa</taxon>
        <taxon>Mollusca</taxon>
        <taxon>Gastropoda</taxon>
        <taxon>Heterobranchia</taxon>
        <taxon>Euthyneura</taxon>
        <taxon>Panpulmonata</taxon>
        <taxon>Sacoglossa</taxon>
        <taxon>Placobranchoidea</taxon>
        <taxon>Plakobranchidae</taxon>
        <taxon>Elysia</taxon>
    </lineage>
</organism>
<evidence type="ECO:0000256" key="1">
    <source>
        <dbReference type="SAM" id="Phobius"/>
    </source>
</evidence>
<dbReference type="Proteomes" id="UP001283361">
    <property type="component" value="Unassembled WGS sequence"/>
</dbReference>
<keyword evidence="1" id="KW-1133">Transmembrane helix</keyword>